<keyword evidence="1" id="KW-0805">Transcription regulation</keyword>
<evidence type="ECO:0000313" key="6">
    <source>
        <dbReference type="EMBL" id="GLI00206.1"/>
    </source>
</evidence>
<evidence type="ECO:0000259" key="5">
    <source>
        <dbReference type="PROSITE" id="PS50932"/>
    </source>
</evidence>
<evidence type="ECO:0000256" key="4">
    <source>
        <dbReference type="SAM" id="MobiDB-lite"/>
    </source>
</evidence>
<comment type="caution">
    <text evidence="6">The sequence shown here is derived from an EMBL/GenBank/DDBJ whole genome shotgun (WGS) entry which is preliminary data.</text>
</comment>
<name>A0ABQ5R0Y0_9ACTN</name>
<dbReference type="InterPro" id="IPR046335">
    <property type="entry name" value="LacI/GalR-like_sensor"/>
</dbReference>
<feature type="region of interest" description="Disordered" evidence="4">
    <location>
        <begin position="331"/>
        <end position="350"/>
    </location>
</feature>
<gene>
    <name evidence="6" type="ORF">Pa4123_54820</name>
</gene>
<dbReference type="SUPFAM" id="SSF47413">
    <property type="entry name" value="lambda repressor-like DNA-binding domains"/>
    <property type="match status" value="1"/>
</dbReference>
<dbReference type="InterPro" id="IPR010982">
    <property type="entry name" value="Lambda_DNA-bd_dom_sf"/>
</dbReference>
<dbReference type="EMBL" id="BSDI01000031">
    <property type="protein sequence ID" value="GLI00206.1"/>
    <property type="molecule type" value="Genomic_DNA"/>
</dbReference>
<dbReference type="SUPFAM" id="SSF53822">
    <property type="entry name" value="Periplasmic binding protein-like I"/>
    <property type="match status" value="1"/>
</dbReference>
<dbReference type="Gene3D" id="3.40.50.2300">
    <property type="match status" value="2"/>
</dbReference>
<evidence type="ECO:0000256" key="1">
    <source>
        <dbReference type="ARBA" id="ARBA00023015"/>
    </source>
</evidence>
<dbReference type="Pfam" id="PF00356">
    <property type="entry name" value="LacI"/>
    <property type="match status" value="1"/>
</dbReference>
<dbReference type="Proteomes" id="UP001144280">
    <property type="component" value="Unassembled WGS sequence"/>
</dbReference>
<evidence type="ECO:0000256" key="3">
    <source>
        <dbReference type="ARBA" id="ARBA00023163"/>
    </source>
</evidence>
<dbReference type="PROSITE" id="PS50932">
    <property type="entry name" value="HTH_LACI_2"/>
    <property type="match status" value="1"/>
</dbReference>
<dbReference type="CDD" id="cd06267">
    <property type="entry name" value="PBP1_LacI_sugar_binding-like"/>
    <property type="match status" value="1"/>
</dbReference>
<keyword evidence="2" id="KW-0238">DNA-binding</keyword>
<proteinExistence type="predicted"/>
<dbReference type="Gene3D" id="1.10.260.40">
    <property type="entry name" value="lambda repressor-like DNA-binding domains"/>
    <property type="match status" value="1"/>
</dbReference>
<dbReference type="RefSeq" id="WP_281900367.1">
    <property type="nucleotide sequence ID" value="NZ_BSDI01000031.1"/>
</dbReference>
<dbReference type="InterPro" id="IPR000843">
    <property type="entry name" value="HTH_LacI"/>
</dbReference>
<evidence type="ECO:0000256" key="2">
    <source>
        <dbReference type="ARBA" id="ARBA00023125"/>
    </source>
</evidence>
<accession>A0ABQ5R0Y0</accession>
<keyword evidence="3" id="KW-0804">Transcription</keyword>
<feature type="domain" description="HTH lacI-type" evidence="5">
    <location>
        <begin position="12"/>
        <end position="66"/>
    </location>
</feature>
<sequence>MTDQSNGASRAPTIYDVARVAGVAASTVSRTFSRPGRVRAETAERIRRVAVELGYHANPIGWAVPAGRTSMMALVISDITNPFSNQIIHGAHAAAAEAGYSLLLADAQESVLREREVLERSISTVDGVVLATSRMPDAAIRTMAKQRPLIALNRAIADVPCIVTDNPRGMRRAVEHLAALGHQRIAYAAGPEASWADGVRWRSLRTAATEMGLQARRIGPLEPTIGGGAAAAAELSRHPSTAVIAYNDLVAIGLIQALAARGVAVPRDVSVVGFDNVYAGELVTPALTTVAAPLHAMGLTAVRNLLAVIRGARPHAREPVMLPSRLVVRASTAHRRRNRTSPAWGTTSVSGSVAKSSRLTVSGSR</sequence>
<dbReference type="SMART" id="SM00354">
    <property type="entry name" value="HTH_LACI"/>
    <property type="match status" value="1"/>
</dbReference>
<reference evidence="6" key="1">
    <citation type="submission" date="2022-12" db="EMBL/GenBank/DDBJ databases">
        <title>New Phytohabitans aurantiacus sp. RD004123 nov., an actinomycete isolated from soil.</title>
        <authorList>
            <person name="Triningsih D.W."/>
            <person name="Harunari E."/>
            <person name="Igarashi Y."/>
        </authorList>
    </citation>
    <scope>NUCLEOTIDE SEQUENCE</scope>
    <source>
        <strain evidence="6">RD004123</strain>
    </source>
</reference>
<organism evidence="6 7">
    <name type="scientific">Phytohabitans aurantiacus</name>
    <dbReference type="NCBI Taxonomy" id="3016789"/>
    <lineage>
        <taxon>Bacteria</taxon>
        <taxon>Bacillati</taxon>
        <taxon>Actinomycetota</taxon>
        <taxon>Actinomycetes</taxon>
        <taxon>Micromonosporales</taxon>
        <taxon>Micromonosporaceae</taxon>
    </lineage>
</organism>
<dbReference type="CDD" id="cd01392">
    <property type="entry name" value="HTH_LacI"/>
    <property type="match status" value="1"/>
</dbReference>
<dbReference type="Pfam" id="PF13377">
    <property type="entry name" value="Peripla_BP_3"/>
    <property type="match status" value="1"/>
</dbReference>
<evidence type="ECO:0000313" key="7">
    <source>
        <dbReference type="Proteomes" id="UP001144280"/>
    </source>
</evidence>
<dbReference type="PANTHER" id="PTHR30146">
    <property type="entry name" value="LACI-RELATED TRANSCRIPTIONAL REPRESSOR"/>
    <property type="match status" value="1"/>
</dbReference>
<keyword evidence="7" id="KW-1185">Reference proteome</keyword>
<dbReference type="PANTHER" id="PTHR30146:SF147">
    <property type="entry name" value="HTH-TYPE TRANSCRIPTIONAL REGULATOR DEGA"/>
    <property type="match status" value="1"/>
</dbReference>
<dbReference type="InterPro" id="IPR028082">
    <property type="entry name" value="Peripla_BP_I"/>
</dbReference>
<feature type="compositionally biased region" description="Polar residues" evidence="4">
    <location>
        <begin position="340"/>
        <end position="350"/>
    </location>
</feature>
<protein>
    <submittedName>
        <fullName evidence="6">LacI family transcriptional regulator</fullName>
    </submittedName>
</protein>